<keyword evidence="2" id="KW-1185">Reference proteome</keyword>
<reference evidence="1 2" key="1">
    <citation type="submission" date="2023-08" db="EMBL/GenBank/DDBJ databases">
        <title>The draft genome sequence of Paracraurococcus sp. LOR1-02.</title>
        <authorList>
            <person name="Kingkaew E."/>
            <person name="Tanasupawat S."/>
        </authorList>
    </citation>
    <scope>NUCLEOTIDE SEQUENCE [LARGE SCALE GENOMIC DNA]</scope>
    <source>
        <strain evidence="1 2">LOR1-02</strain>
    </source>
</reference>
<evidence type="ECO:0000313" key="1">
    <source>
        <dbReference type="EMBL" id="MDO9709628.1"/>
    </source>
</evidence>
<name>A0ABT9E0D4_9PROT</name>
<accession>A0ABT9E0D4</accession>
<proteinExistence type="predicted"/>
<sequence>MRRAVLLCLVLAACAGPRPRPVATEAQAPLAGEAPSVSVGGNLRGYYGRGW</sequence>
<dbReference type="Proteomes" id="UP001243009">
    <property type="component" value="Unassembled WGS sequence"/>
</dbReference>
<dbReference type="EMBL" id="JAUTWS010000012">
    <property type="protein sequence ID" value="MDO9709628.1"/>
    <property type="molecule type" value="Genomic_DNA"/>
</dbReference>
<gene>
    <name evidence="1" type="ORF">Q7A36_14850</name>
</gene>
<comment type="caution">
    <text evidence="1">The sequence shown here is derived from an EMBL/GenBank/DDBJ whole genome shotgun (WGS) entry which is preliminary data.</text>
</comment>
<dbReference type="RefSeq" id="WP_305104495.1">
    <property type="nucleotide sequence ID" value="NZ_JAUTWS010000012.1"/>
</dbReference>
<evidence type="ECO:0000313" key="2">
    <source>
        <dbReference type="Proteomes" id="UP001243009"/>
    </source>
</evidence>
<organism evidence="1 2">
    <name type="scientific">Paracraurococcus lichenis</name>
    <dbReference type="NCBI Taxonomy" id="3064888"/>
    <lineage>
        <taxon>Bacteria</taxon>
        <taxon>Pseudomonadati</taxon>
        <taxon>Pseudomonadota</taxon>
        <taxon>Alphaproteobacteria</taxon>
        <taxon>Acetobacterales</taxon>
        <taxon>Roseomonadaceae</taxon>
        <taxon>Paracraurococcus</taxon>
    </lineage>
</organism>
<protein>
    <recommendedName>
        <fullName evidence="3">Lipoprotein</fullName>
    </recommendedName>
</protein>
<evidence type="ECO:0008006" key="3">
    <source>
        <dbReference type="Google" id="ProtNLM"/>
    </source>
</evidence>